<feature type="transmembrane region" description="Helical" evidence="9">
    <location>
        <begin position="183"/>
        <end position="203"/>
    </location>
</feature>
<dbReference type="PANTHER" id="PTHR13117:SF5">
    <property type="entry name" value="PROTEIN RFT1 HOMOLOG"/>
    <property type="match status" value="1"/>
</dbReference>
<evidence type="ECO:0000256" key="1">
    <source>
        <dbReference type="ARBA" id="ARBA00004477"/>
    </source>
</evidence>
<evidence type="ECO:0000256" key="4">
    <source>
        <dbReference type="ARBA" id="ARBA00022692"/>
    </source>
</evidence>
<evidence type="ECO:0000313" key="11">
    <source>
        <dbReference type="Proteomes" id="UP001165122"/>
    </source>
</evidence>
<protein>
    <recommendedName>
        <fullName evidence="9">Protein RFT1 homolog</fullName>
    </recommendedName>
</protein>
<dbReference type="GO" id="GO:0034203">
    <property type="term" value="P:glycolipid translocation"/>
    <property type="evidence" value="ECO:0007669"/>
    <property type="project" value="TreeGrafter"/>
</dbReference>
<comment type="caution">
    <text evidence="9">Lacks conserved residue(s) required for the propagation of feature annotation.</text>
</comment>
<evidence type="ECO:0000256" key="9">
    <source>
        <dbReference type="RuleBase" id="RU365067"/>
    </source>
</evidence>
<feature type="transmembrane region" description="Helical" evidence="9">
    <location>
        <begin position="299"/>
        <end position="316"/>
    </location>
</feature>
<comment type="subcellular location">
    <subcellularLocation>
        <location evidence="1 9">Endoplasmic reticulum membrane</location>
        <topology evidence="1 9">Multi-pass membrane protein</topology>
    </subcellularLocation>
</comment>
<keyword evidence="6 9" id="KW-1133">Transmembrane helix</keyword>
<evidence type="ECO:0000256" key="8">
    <source>
        <dbReference type="ARBA" id="ARBA00045912"/>
    </source>
</evidence>
<dbReference type="GO" id="GO:0006488">
    <property type="term" value="P:dolichol-linked oligosaccharide biosynthetic process"/>
    <property type="evidence" value="ECO:0007669"/>
    <property type="project" value="InterPro"/>
</dbReference>
<feature type="transmembrane region" description="Helical" evidence="9">
    <location>
        <begin position="15"/>
        <end position="35"/>
    </location>
</feature>
<comment type="function">
    <text evidence="8 9">Intramembrane glycolipid transporter that operates in the biosynthetic pathway of dolichol-linked oligosaccharides, the glycan precursors employed in protein asparagine (N)-glycosylation. The sequential addition of sugars to dolichol pyrophosphate produces dolichol-linked oligosaccharides containing fourteen sugars, including two GlcNAcs, nine mannoses and three glucoses. Once assembled, the oligosaccharide is transferred from the lipid to nascent proteins by oligosaccharyltransferases. The assembly of dolichol-linked oligosaccharides begins on the cytosolic side of the endoplasmic reticulum membrane and finishes in its lumen. RFT1 could mediate the translocation of the cytosolically oriented intermediate DolPP-GlcNAc2Man5, produced by ALG11, into the ER lumen where dolichol-linked oligosaccharides assembly continues. However, the intramembrane lipid transporter activity could not be confirmed in vitro.</text>
</comment>
<comment type="caution">
    <text evidence="10">The sequence shown here is derived from an EMBL/GenBank/DDBJ whole genome shotgun (WGS) entry which is preliminary data.</text>
</comment>
<organism evidence="10 11">
    <name type="scientific">Triparma laevis f. longispina</name>
    <dbReference type="NCBI Taxonomy" id="1714387"/>
    <lineage>
        <taxon>Eukaryota</taxon>
        <taxon>Sar</taxon>
        <taxon>Stramenopiles</taxon>
        <taxon>Ochrophyta</taxon>
        <taxon>Bolidophyceae</taxon>
        <taxon>Parmales</taxon>
        <taxon>Triparmaceae</taxon>
        <taxon>Triparma</taxon>
    </lineage>
</organism>
<sequence>MTDIDAGQIVRTGNAAVSVSGVSAGLGPVRAALFFGRDRRRSRKTYGPENVGGSSSTSAGGVGNATMEMALHLKILSPLTSYTLNALFHHSLTEIDKLYLTWYTPDNYMITNYTIVSSYGGIIPRIILSPVGEIFGSAVYGGKEVLGVFTGLGGIIATVIGVWGPPVIPFLLGILKPNSEPDVISGLEVYMIYIAALSLNGIFESYMHIKMKPEELSRGSGLIMKLMSVAAFFAVGEMGGGVVEANLAGMGVRVLYAAIWIYVKGGGWPNGVGVESVYTYIYAISAFVVVRAMKGGFRGFVVAAVSGLGFLVTLYYKEKKFIKQVAAVR</sequence>
<evidence type="ECO:0000256" key="6">
    <source>
        <dbReference type="ARBA" id="ARBA00022989"/>
    </source>
</evidence>
<evidence type="ECO:0000256" key="2">
    <source>
        <dbReference type="ARBA" id="ARBA00004922"/>
    </source>
</evidence>
<dbReference type="EMBL" id="BRXW01000245">
    <property type="protein sequence ID" value="GMI16163.1"/>
    <property type="molecule type" value="Genomic_DNA"/>
</dbReference>
<name>A0A9W7FQG6_9STRA</name>
<dbReference type="InterPro" id="IPR007594">
    <property type="entry name" value="RFT1"/>
</dbReference>
<reference evidence="11" key="1">
    <citation type="journal article" date="2023" name="Commun. Biol.">
        <title>Genome analysis of Parmales, the sister group of diatoms, reveals the evolutionary specialization of diatoms from phago-mixotrophs to photoautotrophs.</title>
        <authorList>
            <person name="Ban H."/>
            <person name="Sato S."/>
            <person name="Yoshikawa S."/>
            <person name="Yamada K."/>
            <person name="Nakamura Y."/>
            <person name="Ichinomiya M."/>
            <person name="Sato N."/>
            <person name="Blanc-Mathieu R."/>
            <person name="Endo H."/>
            <person name="Kuwata A."/>
            <person name="Ogata H."/>
        </authorList>
    </citation>
    <scope>NUCLEOTIDE SEQUENCE [LARGE SCALE GENOMIC DNA]</scope>
    <source>
        <strain evidence="11">NIES 3700</strain>
    </source>
</reference>
<keyword evidence="4 9" id="KW-0812">Transmembrane</keyword>
<dbReference type="GO" id="GO:0005789">
    <property type="term" value="C:endoplasmic reticulum membrane"/>
    <property type="evidence" value="ECO:0007669"/>
    <property type="project" value="UniProtKB-SubCell"/>
</dbReference>
<accession>A0A9W7FQG6</accession>
<comment type="similarity">
    <text evidence="3 9">Belongs to the RFT1 family.</text>
</comment>
<keyword evidence="7 9" id="KW-0472">Membrane</keyword>
<keyword evidence="5" id="KW-0256">Endoplasmic reticulum</keyword>
<evidence type="ECO:0000256" key="5">
    <source>
        <dbReference type="ARBA" id="ARBA00022824"/>
    </source>
</evidence>
<evidence type="ECO:0000313" key="10">
    <source>
        <dbReference type="EMBL" id="GMI16163.1"/>
    </source>
</evidence>
<evidence type="ECO:0000256" key="3">
    <source>
        <dbReference type="ARBA" id="ARBA00010288"/>
    </source>
</evidence>
<evidence type="ECO:0000256" key="7">
    <source>
        <dbReference type="ARBA" id="ARBA00023136"/>
    </source>
</evidence>
<feature type="transmembrane region" description="Helical" evidence="9">
    <location>
        <begin position="277"/>
        <end position="293"/>
    </location>
</feature>
<comment type="pathway">
    <text evidence="2">Protein modification; protein glycosylation.</text>
</comment>
<feature type="transmembrane region" description="Helical" evidence="9">
    <location>
        <begin position="145"/>
        <end position="163"/>
    </location>
</feature>
<dbReference type="Pfam" id="PF04506">
    <property type="entry name" value="Rft-1"/>
    <property type="match status" value="1"/>
</dbReference>
<dbReference type="PANTHER" id="PTHR13117">
    <property type="entry name" value="ENDOPLASMIC RETICULUM MULTISPAN TRANSMEMBRANE PROTEIN-RELATED"/>
    <property type="match status" value="1"/>
</dbReference>
<keyword evidence="11" id="KW-1185">Reference proteome</keyword>
<proteinExistence type="inferred from homology"/>
<gene>
    <name evidence="10" type="ORF">TrLO_g5328</name>
</gene>
<dbReference type="AlphaFoldDB" id="A0A9W7FQG6"/>
<dbReference type="Proteomes" id="UP001165122">
    <property type="component" value="Unassembled WGS sequence"/>
</dbReference>